<sequence>MIFLGFMHFKVSFAADSDGWKKQLLVCSILDGFLVTNNDRLFHQAEEVNTAFLRENYAQVYGTMIVTFYKLPSEADTKAAEEAATAVAVISVSVSVFVSVSVIVILAS</sequence>
<dbReference type="EMBL" id="KV784368">
    <property type="protein sequence ID" value="OEU11394.1"/>
    <property type="molecule type" value="Genomic_DNA"/>
</dbReference>
<dbReference type="InParanoid" id="A0A1E7F002"/>
<protein>
    <submittedName>
        <fullName evidence="2">Uncharacterized protein</fullName>
    </submittedName>
</protein>
<evidence type="ECO:0000313" key="3">
    <source>
        <dbReference type="Proteomes" id="UP000095751"/>
    </source>
</evidence>
<dbReference type="Proteomes" id="UP000095751">
    <property type="component" value="Unassembled WGS sequence"/>
</dbReference>
<evidence type="ECO:0000313" key="2">
    <source>
        <dbReference type="EMBL" id="OEU11394.1"/>
    </source>
</evidence>
<dbReference type="AlphaFoldDB" id="A0A1E7F002"/>
<accession>A0A1E7F002</accession>
<reference evidence="2 3" key="1">
    <citation type="submission" date="2016-09" db="EMBL/GenBank/DDBJ databases">
        <title>Extensive genetic diversity and differential bi-allelic expression allows diatom success in the polar Southern Ocean.</title>
        <authorList>
            <consortium name="DOE Joint Genome Institute"/>
            <person name="Mock T."/>
            <person name="Otillar R.P."/>
            <person name="Strauss J."/>
            <person name="Dupont C."/>
            <person name="Frickenhaus S."/>
            <person name="Maumus F."/>
            <person name="Mcmullan M."/>
            <person name="Sanges R."/>
            <person name="Schmutz J."/>
            <person name="Toseland A."/>
            <person name="Valas R."/>
            <person name="Veluchamy A."/>
            <person name="Ward B.J."/>
            <person name="Allen A."/>
            <person name="Barry K."/>
            <person name="Falciatore A."/>
            <person name="Ferrante M."/>
            <person name="Fortunato A.E."/>
            <person name="Gloeckner G."/>
            <person name="Gruber A."/>
            <person name="Hipkin R."/>
            <person name="Janech M."/>
            <person name="Kroth P."/>
            <person name="Leese F."/>
            <person name="Lindquist E."/>
            <person name="Lyon B.R."/>
            <person name="Martin J."/>
            <person name="Mayer C."/>
            <person name="Parker M."/>
            <person name="Quesneville H."/>
            <person name="Raymond J."/>
            <person name="Uhlig C."/>
            <person name="Valentin K.U."/>
            <person name="Worden A.Z."/>
            <person name="Armbrust E.V."/>
            <person name="Bowler C."/>
            <person name="Green B."/>
            <person name="Moulton V."/>
            <person name="Van Oosterhout C."/>
            <person name="Grigoriev I."/>
        </authorList>
    </citation>
    <scope>NUCLEOTIDE SEQUENCE [LARGE SCALE GENOMIC DNA]</scope>
    <source>
        <strain evidence="2 3">CCMP1102</strain>
    </source>
</reference>
<organism evidence="2 3">
    <name type="scientific">Fragilariopsis cylindrus CCMP1102</name>
    <dbReference type="NCBI Taxonomy" id="635003"/>
    <lineage>
        <taxon>Eukaryota</taxon>
        <taxon>Sar</taxon>
        <taxon>Stramenopiles</taxon>
        <taxon>Ochrophyta</taxon>
        <taxon>Bacillariophyta</taxon>
        <taxon>Bacillariophyceae</taxon>
        <taxon>Bacillariophycidae</taxon>
        <taxon>Bacillariales</taxon>
        <taxon>Bacillariaceae</taxon>
        <taxon>Fragilariopsis</taxon>
    </lineage>
</organism>
<keyword evidence="1" id="KW-0812">Transmembrane</keyword>
<keyword evidence="3" id="KW-1185">Reference proteome</keyword>
<proteinExistence type="predicted"/>
<evidence type="ECO:0000256" key="1">
    <source>
        <dbReference type="SAM" id="Phobius"/>
    </source>
</evidence>
<gene>
    <name evidence="2" type="ORF">FRACYDRAFT_245876</name>
</gene>
<keyword evidence="1" id="KW-1133">Transmembrane helix</keyword>
<name>A0A1E7F002_9STRA</name>
<feature type="transmembrane region" description="Helical" evidence="1">
    <location>
        <begin position="83"/>
        <end position="107"/>
    </location>
</feature>
<keyword evidence="1" id="KW-0472">Membrane</keyword>
<dbReference type="KEGG" id="fcy:FRACYDRAFT_245876"/>